<dbReference type="VEuPathDB" id="FungiDB:AMAG_20395"/>
<feature type="chain" id="PRO_5005548495" evidence="1">
    <location>
        <begin position="22"/>
        <end position="195"/>
    </location>
</feature>
<evidence type="ECO:0000256" key="1">
    <source>
        <dbReference type="SAM" id="SignalP"/>
    </source>
</evidence>
<evidence type="ECO:0000313" key="2">
    <source>
        <dbReference type="EMBL" id="KNE71562.1"/>
    </source>
</evidence>
<keyword evidence="1" id="KW-0732">Signal</keyword>
<gene>
    <name evidence="2" type="ORF">AMAG_20395</name>
</gene>
<dbReference type="Proteomes" id="UP000054350">
    <property type="component" value="Unassembled WGS sequence"/>
</dbReference>
<dbReference type="AlphaFoldDB" id="A0A0L0T9Z3"/>
<keyword evidence="3" id="KW-1185">Reference proteome</keyword>
<feature type="signal peptide" evidence="1">
    <location>
        <begin position="1"/>
        <end position="21"/>
    </location>
</feature>
<dbReference type="EMBL" id="GG745372">
    <property type="protein sequence ID" value="KNE71562.1"/>
    <property type="molecule type" value="Genomic_DNA"/>
</dbReference>
<dbReference type="OrthoDB" id="10544135at2759"/>
<organism evidence="2 3">
    <name type="scientific">Allomyces macrogynus (strain ATCC 38327)</name>
    <name type="common">Allomyces javanicus var. macrogynus</name>
    <dbReference type="NCBI Taxonomy" id="578462"/>
    <lineage>
        <taxon>Eukaryota</taxon>
        <taxon>Fungi</taxon>
        <taxon>Fungi incertae sedis</taxon>
        <taxon>Blastocladiomycota</taxon>
        <taxon>Blastocladiomycetes</taxon>
        <taxon>Blastocladiales</taxon>
        <taxon>Blastocladiaceae</taxon>
        <taxon>Allomyces</taxon>
    </lineage>
</organism>
<name>A0A0L0T9Z3_ALLM3</name>
<reference evidence="2 3" key="1">
    <citation type="submission" date="2009-11" db="EMBL/GenBank/DDBJ databases">
        <title>Annotation of Allomyces macrogynus ATCC 38327.</title>
        <authorList>
            <consortium name="The Broad Institute Genome Sequencing Platform"/>
            <person name="Russ C."/>
            <person name="Cuomo C."/>
            <person name="Burger G."/>
            <person name="Gray M.W."/>
            <person name="Holland P.W.H."/>
            <person name="King N."/>
            <person name="Lang F.B.F."/>
            <person name="Roger A.J."/>
            <person name="Ruiz-Trillo I."/>
            <person name="Young S.K."/>
            <person name="Zeng Q."/>
            <person name="Gargeya S."/>
            <person name="Fitzgerald M."/>
            <person name="Haas B."/>
            <person name="Abouelleil A."/>
            <person name="Alvarado L."/>
            <person name="Arachchi H.M."/>
            <person name="Berlin A."/>
            <person name="Chapman S.B."/>
            <person name="Gearin G."/>
            <person name="Goldberg J."/>
            <person name="Griggs A."/>
            <person name="Gujja S."/>
            <person name="Hansen M."/>
            <person name="Heiman D."/>
            <person name="Howarth C."/>
            <person name="Larimer J."/>
            <person name="Lui A."/>
            <person name="MacDonald P.J.P."/>
            <person name="McCowen C."/>
            <person name="Montmayeur A."/>
            <person name="Murphy C."/>
            <person name="Neiman D."/>
            <person name="Pearson M."/>
            <person name="Priest M."/>
            <person name="Roberts A."/>
            <person name="Saif S."/>
            <person name="Shea T."/>
            <person name="Sisk P."/>
            <person name="Stolte C."/>
            <person name="Sykes S."/>
            <person name="Wortman J."/>
            <person name="Nusbaum C."/>
            <person name="Birren B."/>
        </authorList>
    </citation>
    <scope>NUCLEOTIDE SEQUENCE [LARGE SCALE GENOMIC DNA]</scope>
    <source>
        <strain evidence="2 3">ATCC 38327</strain>
    </source>
</reference>
<evidence type="ECO:0000313" key="3">
    <source>
        <dbReference type="Proteomes" id="UP000054350"/>
    </source>
</evidence>
<accession>A0A0L0T9Z3</accession>
<sequence length="195" mass="20328">MPASGVGTVLPFVIVFEMVSGCAITANSWHEMRATGIPGDCLREWSGGEAMLAASGELLNGQIPRAAVAPRLELAPLVVTAFVTADVGNAACRDGMAAVAKFAVQVPQGIASLIVVLVAKVGVDREAAAAWSEVLRVACGCRRWSCIAWTNGVSAASRDLAETLEVRPAMLGMVGPPVHAYRRDSDVCVGGWRVP</sequence>
<reference evidence="3" key="2">
    <citation type="submission" date="2009-11" db="EMBL/GenBank/DDBJ databases">
        <title>The Genome Sequence of Allomyces macrogynus strain ATCC 38327.</title>
        <authorList>
            <consortium name="The Broad Institute Genome Sequencing Platform"/>
            <person name="Russ C."/>
            <person name="Cuomo C."/>
            <person name="Shea T."/>
            <person name="Young S.K."/>
            <person name="Zeng Q."/>
            <person name="Koehrsen M."/>
            <person name="Haas B."/>
            <person name="Borodovsky M."/>
            <person name="Guigo R."/>
            <person name="Alvarado L."/>
            <person name="Berlin A."/>
            <person name="Borenstein D."/>
            <person name="Chen Z."/>
            <person name="Engels R."/>
            <person name="Freedman E."/>
            <person name="Gellesch M."/>
            <person name="Goldberg J."/>
            <person name="Griggs A."/>
            <person name="Gujja S."/>
            <person name="Heiman D."/>
            <person name="Hepburn T."/>
            <person name="Howarth C."/>
            <person name="Jen D."/>
            <person name="Larson L."/>
            <person name="Lewis B."/>
            <person name="Mehta T."/>
            <person name="Park D."/>
            <person name="Pearson M."/>
            <person name="Roberts A."/>
            <person name="Saif S."/>
            <person name="Shenoy N."/>
            <person name="Sisk P."/>
            <person name="Stolte C."/>
            <person name="Sykes S."/>
            <person name="Walk T."/>
            <person name="White J."/>
            <person name="Yandava C."/>
            <person name="Burger G."/>
            <person name="Gray M.W."/>
            <person name="Holland P.W.H."/>
            <person name="King N."/>
            <person name="Lang F.B.F."/>
            <person name="Roger A.J."/>
            <person name="Ruiz-Trillo I."/>
            <person name="Lander E."/>
            <person name="Nusbaum C."/>
        </authorList>
    </citation>
    <scope>NUCLEOTIDE SEQUENCE [LARGE SCALE GENOMIC DNA]</scope>
    <source>
        <strain evidence="3">ATCC 38327</strain>
    </source>
</reference>
<protein>
    <submittedName>
        <fullName evidence="2">Uncharacterized protein</fullName>
    </submittedName>
</protein>
<proteinExistence type="predicted"/>